<sequence>MSGSKVVRLAIGSLLVAALIAYTQTSTPVNGWIVLLMGTATLWLGYFAGEEL</sequence>
<dbReference type="EMBL" id="PP931175">
    <property type="protein sequence ID" value="XCH45333.1"/>
    <property type="molecule type" value="Genomic_DNA"/>
</dbReference>
<name>A0AAU8GSR0_9VIRU</name>
<organism evidence="2">
    <name type="scientific">Pseudomonas phage PACT201</name>
    <dbReference type="NCBI Taxonomy" id="3230130"/>
    <lineage>
        <taxon>Viruses</taxon>
    </lineage>
</organism>
<evidence type="ECO:0000256" key="1">
    <source>
        <dbReference type="SAM" id="Phobius"/>
    </source>
</evidence>
<protein>
    <submittedName>
        <fullName evidence="2">Uncharacterized protein</fullName>
    </submittedName>
</protein>
<keyword evidence="1" id="KW-1133">Transmembrane helix</keyword>
<keyword evidence="1" id="KW-0812">Transmembrane</keyword>
<accession>A0AAU8GSR0</accession>
<keyword evidence="1" id="KW-0472">Membrane</keyword>
<evidence type="ECO:0000313" key="2">
    <source>
        <dbReference type="EMBL" id="XCH45333.1"/>
    </source>
</evidence>
<reference evidence="2" key="1">
    <citation type="submission" date="2024-06" db="EMBL/GenBank/DDBJ databases">
        <authorList>
            <person name="Yerushalmy O."/>
            <person name="Alkalay-Oren S."/>
            <person name="Coppenhagn-Glazer S."/>
            <person name="Hazan R."/>
        </authorList>
    </citation>
    <scope>NUCLEOTIDE SEQUENCE</scope>
</reference>
<proteinExistence type="predicted"/>
<feature type="transmembrane region" description="Helical" evidence="1">
    <location>
        <begin position="33"/>
        <end position="49"/>
    </location>
</feature>